<dbReference type="EMBL" id="CP067089">
    <property type="protein sequence ID" value="QQO10856.1"/>
    <property type="molecule type" value="Genomic_DNA"/>
</dbReference>
<dbReference type="SUPFAM" id="SSF51430">
    <property type="entry name" value="NAD(P)-linked oxidoreductase"/>
    <property type="match status" value="1"/>
</dbReference>
<dbReference type="PROSITE" id="PS51379">
    <property type="entry name" value="4FE4S_FER_2"/>
    <property type="match status" value="1"/>
</dbReference>
<name>A0A7T7XQX8_9SPIR</name>
<accession>A0A7T7XQX8</accession>
<dbReference type="PRINTS" id="PR00069">
    <property type="entry name" value="ALDKETRDTASE"/>
</dbReference>
<evidence type="ECO:0000256" key="2">
    <source>
        <dbReference type="ARBA" id="ARBA00023004"/>
    </source>
</evidence>
<sequence length="384" mass="43058">MNYRPYGKLGYDVSALGVGCMRFPRNIDGEGKVSVDLEKTFELIRYAVDHGVNYFDTAYSYHHTMSEAILGEALGSGTREKVRIATKQPFSVMKTQGDIRRNLENTLKKLRTDYIDVYLIHNVQSSIWEAIKKRGIIEEYEKFRAEGLIRAIGFSYHGGFSGFKDIIDYYPWDMCQIQQNLLDVDKEATAAAVKAAGEKGTALVIMEPLRGGGLAVPPPPVRKLYDSWDTKRSAVEWAFRHLINYPEVSCILSGVTTLEQLKENIEIFSKPDAVPGCLTEPEKEILAQAKTEYEALASIPCTGCEYCLPCPQGVQIPGVFSRYNEGIMFNNFNQPKRSYMFMSKAGQGVDTCAACGVCEKKCPQHIAVIDELKRSHEALKGWVE</sequence>
<keyword evidence="1" id="KW-0479">Metal-binding</keyword>
<gene>
    <name evidence="5" type="ORF">JFL75_08055</name>
</gene>
<keyword evidence="6" id="KW-1185">Reference proteome</keyword>
<proteinExistence type="predicted"/>
<dbReference type="Gene3D" id="3.20.20.100">
    <property type="entry name" value="NADP-dependent oxidoreductase domain"/>
    <property type="match status" value="1"/>
</dbReference>
<dbReference type="PANTHER" id="PTHR43312">
    <property type="entry name" value="D-THREO-ALDOSE 1-DEHYDROGENASE"/>
    <property type="match status" value="1"/>
</dbReference>
<dbReference type="SUPFAM" id="SSF46548">
    <property type="entry name" value="alpha-helical ferredoxin"/>
    <property type="match status" value="1"/>
</dbReference>
<organism evidence="5 6">
    <name type="scientific">Breznakiella homolactica</name>
    <dbReference type="NCBI Taxonomy" id="2798577"/>
    <lineage>
        <taxon>Bacteria</taxon>
        <taxon>Pseudomonadati</taxon>
        <taxon>Spirochaetota</taxon>
        <taxon>Spirochaetia</taxon>
        <taxon>Spirochaetales</taxon>
        <taxon>Breznakiellaceae</taxon>
        <taxon>Breznakiella</taxon>
    </lineage>
</organism>
<dbReference type="Pfam" id="PF13187">
    <property type="entry name" value="Fer4_9"/>
    <property type="match status" value="1"/>
</dbReference>
<dbReference type="AlphaFoldDB" id="A0A7T7XQX8"/>
<dbReference type="KEGG" id="bhc:JFL75_08055"/>
<feature type="domain" description="4Fe-4S ferredoxin-type" evidence="4">
    <location>
        <begin position="343"/>
        <end position="372"/>
    </location>
</feature>
<reference evidence="5" key="1">
    <citation type="submission" date="2021-01" db="EMBL/GenBank/DDBJ databases">
        <title>Description of Breznakiella homolactica.</title>
        <authorList>
            <person name="Song Y."/>
            <person name="Brune A."/>
        </authorList>
    </citation>
    <scope>NUCLEOTIDE SEQUENCE</scope>
    <source>
        <strain evidence="5">RmG30</strain>
    </source>
</reference>
<evidence type="ECO:0000256" key="3">
    <source>
        <dbReference type="ARBA" id="ARBA00023014"/>
    </source>
</evidence>
<keyword evidence="2" id="KW-0408">Iron</keyword>
<dbReference type="InterPro" id="IPR036812">
    <property type="entry name" value="NAD(P)_OxRdtase_dom_sf"/>
</dbReference>
<dbReference type="Pfam" id="PF00248">
    <property type="entry name" value="Aldo_ket_red"/>
    <property type="match status" value="1"/>
</dbReference>
<dbReference type="InterPro" id="IPR023210">
    <property type="entry name" value="NADP_OxRdtase_dom"/>
</dbReference>
<keyword evidence="3" id="KW-0411">Iron-sulfur</keyword>
<dbReference type="GO" id="GO:0016491">
    <property type="term" value="F:oxidoreductase activity"/>
    <property type="evidence" value="ECO:0007669"/>
    <property type="project" value="InterPro"/>
</dbReference>
<evidence type="ECO:0000259" key="4">
    <source>
        <dbReference type="PROSITE" id="PS51379"/>
    </source>
</evidence>
<dbReference type="InterPro" id="IPR017900">
    <property type="entry name" value="4Fe4S_Fe_S_CS"/>
</dbReference>
<dbReference type="RefSeq" id="WP_215628161.1">
    <property type="nucleotide sequence ID" value="NZ_CP067089.2"/>
</dbReference>
<dbReference type="InterPro" id="IPR017896">
    <property type="entry name" value="4Fe4S_Fe-S-bd"/>
</dbReference>
<protein>
    <submittedName>
        <fullName evidence="5">Aldo/keto reductase</fullName>
    </submittedName>
</protein>
<dbReference type="PANTHER" id="PTHR43312:SF2">
    <property type="entry name" value="OXIDOREDUCTASE"/>
    <property type="match status" value="1"/>
</dbReference>
<dbReference type="Proteomes" id="UP000595917">
    <property type="component" value="Chromosome"/>
</dbReference>
<dbReference type="InterPro" id="IPR020471">
    <property type="entry name" value="AKR"/>
</dbReference>
<evidence type="ECO:0000256" key="1">
    <source>
        <dbReference type="ARBA" id="ARBA00022723"/>
    </source>
</evidence>
<dbReference type="PROSITE" id="PS00198">
    <property type="entry name" value="4FE4S_FER_1"/>
    <property type="match status" value="1"/>
</dbReference>
<dbReference type="GO" id="GO:0046872">
    <property type="term" value="F:metal ion binding"/>
    <property type="evidence" value="ECO:0007669"/>
    <property type="project" value="UniProtKB-KW"/>
</dbReference>
<evidence type="ECO:0000313" key="6">
    <source>
        <dbReference type="Proteomes" id="UP000595917"/>
    </source>
</evidence>
<dbReference type="CDD" id="cd19096">
    <property type="entry name" value="AKR_Fe-S_oxidoreductase"/>
    <property type="match status" value="1"/>
</dbReference>
<dbReference type="InterPro" id="IPR053135">
    <property type="entry name" value="AKR2_Oxidoreductase"/>
</dbReference>
<dbReference type="GO" id="GO:0051536">
    <property type="term" value="F:iron-sulfur cluster binding"/>
    <property type="evidence" value="ECO:0007669"/>
    <property type="project" value="UniProtKB-KW"/>
</dbReference>
<evidence type="ECO:0000313" key="5">
    <source>
        <dbReference type="EMBL" id="QQO10856.1"/>
    </source>
</evidence>